<organism evidence="1 2">
    <name type="scientific">Bradyrhizobium barranii subsp. barranii</name>
    <dbReference type="NCBI Taxonomy" id="2823807"/>
    <lineage>
        <taxon>Bacteria</taxon>
        <taxon>Pseudomonadati</taxon>
        <taxon>Pseudomonadota</taxon>
        <taxon>Alphaproteobacteria</taxon>
        <taxon>Hyphomicrobiales</taxon>
        <taxon>Nitrobacteraceae</taxon>
        <taxon>Bradyrhizobium</taxon>
        <taxon>Bradyrhizobium barranii</taxon>
    </lineage>
</organism>
<dbReference type="AlphaFoldDB" id="A0A9X9YDC4"/>
<evidence type="ECO:0000313" key="2">
    <source>
        <dbReference type="Proteomes" id="UP000664702"/>
    </source>
</evidence>
<keyword evidence="1" id="KW-0614">Plasmid</keyword>
<dbReference type="InterPro" id="IPR021388">
    <property type="entry name" value="DUF3024"/>
</dbReference>
<dbReference type="EMBL" id="CP086137">
    <property type="protein sequence ID" value="UEM17918.1"/>
    <property type="molecule type" value="Genomic_DNA"/>
</dbReference>
<dbReference type="Pfam" id="PF11225">
    <property type="entry name" value="DUF3024"/>
    <property type="match status" value="1"/>
</dbReference>
<evidence type="ECO:0000313" key="1">
    <source>
        <dbReference type="EMBL" id="UEM17918.1"/>
    </source>
</evidence>
<protein>
    <submittedName>
        <fullName evidence="1">DUF3024 domain-containing protein</fullName>
    </submittedName>
</protein>
<name>A0A9X9YDC4_9BRAD</name>
<geneLocation type="plasmid" evidence="1 2">
    <name>pBb144S4a</name>
</geneLocation>
<dbReference type="RefSeq" id="WP_028154600.1">
    <property type="nucleotide sequence ID" value="NZ_CP086137.1"/>
</dbReference>
<proteinExistence type="predicted"/>
<sequence length="115" mass="13845">MTLSEFEIKRCEKMVAEFVQRRRPRPHVRHQVDLTFRIDDQSVEIYEVRPHWKDASRKIENPIAKATYNKSARNWKVFWQRADLKWHGYEPNLTVPSIEAFLDVVEKDEHACFFG</sequence>
<dbReference type="KEGG" id="bban:J4G43_052845"/>
<reference evidence="1 2" key="1">
    <citation type="journal article" date="2022" name="Int. J. Syst. Evol. Microbiol.">
        <title>Strains of Bradyrhizobium barranii sp. nov. associated with legumes native to Canada are symbionts of soybeans and belong to different subspecies (subsp. barranii subsp. nov. and subsp. apii subsp. nov.) and symbiovars (sv. glycinearum and sv. septentrionale).</title>
        <authorList>
            <person name="Bromfield E.S.P."/>
            <person name="Cloutier S."/>
            <person name="Wasai-Hara S."/>
            <person name="Minamisawa K."/>
        </authorList>
    </citation>
    <scope>NUCLEOTIDE SEQUENCE [LARGE SCALE GENOMIC DNA]</scope>
    <source>
        <strain evidence="1 2">144S4</strain>
        <plasmid evidence="2">pBb144S4a</plasmid>
    </source>
</reference>
<dbReference type="Proteomes" id="UP000664702">
    <property type="component" value="Plasmid pBb144S4a"/>
</dbReference>
<gene>
    <name evidence="1" type="ORF">J4G43_052845</name>
</gene>
<accession>A0A9X9YDC4</accession>